<dbReference type="EMBL" id="JALJOR010000002">
    <property type="protein sequence ID" value="KAK9824145.1"/>
    <property type="molecule type" value="Genomic_DNA"/>
</dbReference>
<gene>
    <name evidence="3" type="ORF">WJX72_008098</name>
</gene>
<comment type="caution">
    <text evidence="3">The sequence shown here is derived from an EMBL/GenBank/DDBJ whole genome shotgun (WGS) entry which is preliminary data.</text>
</comment>
<dbReference type="SUPFAM" id="SSF49562">
    <property type="entry name" value="C2 domain (Calcium/lipid-binding domain, CaLB)"/>
    <property type="match status" value="1"/>
</dbReference>
<proteinExistence type="predicted"/>
<evidence type="ECO:0000313" key="4">
    <source>
        <dbReference type="Proteomes" id="UP001489004"/>
    </source>
</evidence>
<evidence type="ECO:0000259" key="2">
    <source>
        <dbReference type="PROSITE" id="PS50004"/>
    </source>
</evidence>
<protein>
    <recommendedName>
        <fullName evidence="2">C2 domain-containing protein</fullName>
    </recommendedName>
</protein>
<keyword evidence="4" id="KW-1185">Reference proteome</keyword>
<dbReference type="InterPro" id="IPR035892">
    <property type="entry name" value="C2_domain_sf"/>
</dbReference>
<dbReference type="AlphaFoldDB" id="A0AAW1QRQ4"/>
<dbReference type="PANTHER" id="PTHR47052">
    <property type="entry name" value="CONSERVED SERINE PROLINE-RICH PROTEIN (AFU_ORTHOLOGUE AFUA_2G01790)"/>
    <property type="match status" value="1"/>
</dbReference>
<name>A0AAW1QRQ4_9CHLO</name>
<reference evidence="3 4" key="1">
    <citation type="journal article" date="2024" name="Nat. Commun.">
        <title>Phylogenomics reveals the evolutionary origins of lichenization in chlorophyte algae.</title>
        <authorList>
            <person name="Puginier C."/>
            <person name="Libourel C."/>
            <person name="Otte J."/>
            <person name="Skaloud P."/>
            <person name="Haon M."/>
            <person name="Grisel S."/>
            <person name="Petersen M."/>
            <person name="Berrin J.G."/>
            <person name="Delaux P.M."/>
            <person name="Dal Grande F."/>
            <person name="Keller J."/>
        </authorList>
    </citation>
    <scope>NUCLEOTIDE SEQUENCE [LARGE SCALE GENOMIC DNA]</scope>
    <source>
        <strain evidence="3 4">SAG 2043</strain>
    </source>
</reference>
<dbReference type="CDD" id="cd00030">
    <property type="entry name" value="C2"/>
    <property type="match status" value="1"/>
</dbReference>
<dbReference type="Proteomes" id="UP001489004">
    <property type="component" value="Unassembled WGS sequence"/>
</dbReference>
<dbReference type="PROSITE" id="PS50004">
    <property type="entry name" value="C2"/>
    <property type="match status" value="1"/>
</dbReference>
<evidence type="ECO:0000256" key="1">
    <source>
        <dbReference type="SAM" id="MobiDB-lite"/>
    </source>
</evidence>
<dbReference type="PANTHER" id="PTHR47052:SF3">
    <property type="entry name" value="INGRESSION PROTEIN 1"/>
    <property type="match status" value="1"/>
</dbReference>
<dbReference type="SMART" id="SM00239">
    <property type="entry name" value="C2"/>
    <property type="match status" value="1"/>
</dbReference>
<sequence length="276" mass="29836">MSQGRLEVTRKRDIALLFCLKRRFGVTWSPYGFANGCRHATTKAICVSAVLGATGLRDTQTFGKQDPYAVLQVGNLRFRTKTCADGGKKPIWNETFHFDVPAGVTELQCVVWNDNTVTSDDTIGSAHISLAKALSEKHDHARIPLKTNDGKSAGELDMFMDFTPAKVGDKPMPQPIQQGATIPAKYPTAPPADGAPPLYGQPQYPPPAAPQYGYNVQPPQYGVTPPQYGYPQAPPVGPYYAQPGAYPPPAMGQMPPQYGYPAPGGQMPYGAPPPQY</sequence>
<feature type="region of interest" description="Disordered" evidence="1">
    <location>
        <begin position="176"/>
        <end position="229"/>
    </location>
</feature>
<evidence type="ECO:0000313" key="3">
    <source>
        <dbReference type="EMBL" id="KAK9824145.1"/>
    </source>
</evidence>
<feature type="region of interest" description="Disordered" evidence="1">
    <location>
        <begin position="257"/>
        <end position="276"/>
    </location>
</feature>
<dbReference type="InterPro" id="IPR000008">
    <property type="entry name" value="C2_dom"/>
</dbReference>
<feature type="compositionally biased region" description="Low complexity" evidence="1">
    <location>
        <begin position="257"/>
        <end position="269"/>
    </location>
</feature>
<dbReference type="Gene3D" id="2.60.40.150">
    <property type="entry name" value="C2 domain"/>
    <property type="match status" value="1"/>
</dbReference>
<dbReference type="InterPro" id="IPR052981">
    <property type="entry name" value="Ingression_C2_domain"/>
</dbReference>
<accession>A0AAW1QRQ4</accession>
<dbReference type="Pfam" id="PF00168">
    <property type="entry name" value="C2"/>
    <property type="match status" value="1"/>
</dbReference>
<feature type="domain" description="C2" evidence="2">
    <location>
        <begin position="27"/>
        <end position="143"/>
    </location>
</feature>
<organism evidence="3 4">
    <name type="scientific">[Myrmecia] bisecta</name>
    <dbReference type="NCBI Taxonomy" id="41462"/>
    <lineage>
        <taxon>Eukaryota</taxon>
        <taxon>Viridiplantae</taxon>
        <taxon>Chlorophyta</taxon>
        <taxon>core chlorophytes</taxon>
        <taxon>Trebouxiophyceae</taxon>
        <taxon>Trebouxiales</taxon>
        <taxon>Trebouxiaceae</taxon>
        <taxon>Myrmecia</taxon>
    </lineage>
</organism>